<dbReference type="AlphaFoldDB" id="A0A2A2EXA9"/>
<dbReference type="InterPro" id="IPR013424">
    <property type="entry name" value="Ice-binding_C"/>
</dbReference>
<evidence type="ECO:0000313" key="2">
    <source>
        <dbReference type="EMBL" id="PAU77007.1"/>
    </source>
</evidence>
<reference evidence="2 3" key="1">
    <citation type="submission" date="2017-08" db="EMBL/GenBank/DDBJ databases">
        <title>Halovibrio sewagensis sp. nov., isolated from wastewater of high salinity.</title>
        <authorList>
            <person name="Dong X."/>
            <person name="Zhang G."/>
        </authorList>
    </citation>
    <scope>NUCLEOTIDE SEQUENCE [LARGE SCALE GENOMIC DNA]</scope>
    <source>
        <strain evidence="2 3">YL5-2</strain>
    </source>
</reference>
<dbReference type="Pfam" id="PF07589">
    <property type="entry name" value="PEP-CTERM"/>
    <property type="match status" value="1"/>
</dbReference>
<comment type="caution">
    <text evidence="2">The sequence shown here is derived from an EMBL/GenBank/DDBJ whole genome shotgun (WGS) entry which is preliminary data.</text>
</comment>
<sequence length="66" mass="6843">MNLGLSGFVSPNFGSSGSVELRTQIFGNQDEPDDVPPSASVPEPGTLALLSLGLLGMGVLRRNKSN</sequence>
<organism evidence="2 3">
    <name type="scientific">Halovibrio salipaludis</name>
    <dbReference type="NCBI Taxonomy" id="2032626"/>
    <lineage>
        <taxon>Bacteria</taxon>
        <taxon>Pseudomonadati</taxon>
        <taxon>Pseudomonadota</taxon>
        <taxon>Gammaproteobacteria</taxon>
        <taxon>Oceanospirillales</taxon>
        <taxon>Halomonadaceae</taxon>
        <taxon>Halovibrio</taxon>
    </lineage>
</organism>
<protein>
    <recommendedName>
        <fullName evidence="1">Ice-binding protein C-terminal domain-containing protein</fullName>
    </recommendedName>
</protein>
<dbReference type="Proteomes" id="UP000218896">
    <property type="component" value="Unassembled WGS sequence"/>
</dbReference>
<accession>A0A2A2EXA9</accession>
<keyword evidence="3" id="KW-1185">Reference proteome</keyword>
<dbReference type="NCBIfam" id="TIGR02595">
    <property type="entry name" value="PEP_CTERM"/>
    <property type="match status" value="1"/>
</dbReference>
<dbReference type="EMBL" id="NSKD01000011">
    <property type="protein sequence ID" value="PAU77007.1"/>
    <property type="molecule type" value="Genomic_DNA"/>
</dbReference>
<proteinExistence type="predicted"/>
<evidence type="ECO:0000259" key="1">
    <source>
        <dbReference type="Pfam" id="PF07589"/>
    </source>
</evidence>
<name>A0A2A2EXA9_9GAMM</name>
<dbReference type="OrthoDB" id="7107787at2"/>
<feature type="domain" description="Ice-binding protein C-terminal" evidence="1">
    <location>
        <begin position="40"/>
        <end position="62"/>
    </location>
</feature>
<evidence type="ECO:0000313" key="3">
    <source>
        <dbReference type="Proteomes" id="UP000218896"/>
    </source>
</evidence>
<gene>
    <name evidence="2" type="ORF">CK501_15430</name>
</gene>